<dbReference type="RefSeq" id="WP_013256745.1">
    <property type="nucleotide sequence ID" value="NC_014364.1"/>
</dbReference>
<dbReference type="STRING" id="573413.Spirs_4215"/>
<accession>E1R9X0</accession>
<dbReference type="EMBL" id="CP002116">
    <property type="protein sequence ID" value="ADK83289.1"/>
    <property type="molecule type" value="Genomic_DNA"/>
</dbReference>
<dbReference type="AlphaFoldDB" id="E1R9X0"/>
<dbReference type="SUPFAM" id="SSF81301">
    <property type="entry name" value="Nucleotidyltransferase"/>
    <property type="match status" value="1"/>
</dbReference>
<dbReference type="Gene3D" id="3.30.460.10">
    <property type="entry name" value="Beta Polymerase, domain 2"/>
    <property type="match status" value="1"/>
</dbReference>
<dbReference type="Proteomes" id="UP000002318">
    <property type="component" value="Chromosome"/>
</dbReference>
<gene>
    <name evidence="1" type="ordered locus">Spirs_4215</name>
</gene>
<reference evidence="1 2" key="1">
    <citation type="journal article" date="2010" name="Stand. Genomic Sci.">
        <title>Complete genome sequence of Spirochaeta smaragdinae type strain (SEBR 4228).</title>
        <authorList>
            <person name="Mavromatis K."/>
            <person name="Yasawong M."/>
            <person name="Chertkov O."/>
            <person name="Lapidus A."/>
            <person name="Lucas S."/>
            <person name="Nolan M."/>
            <person name="Del Rio T.G."/>
            <person name="Tice H."/>
            <person name="Cheng J.F."/>
            <person name="Pitluck S."/>
            <person name="Liolios K."/>
            <person name="Ivanova N."/>
            <person name="Tapia R."/>
            <person name="Han C."/>
            <person name="Bruce D."/>
            <person name="Goodwin L."/>
            <person name="Pati A."/>
            <person name="Chen A."/>
            <person name="Palaniappan K."/>
            <person name="Land M."/>
            <person name="Hauser L."/>
            <person name="Chang Y.J."/>
            <person name="Jeffries C.D."/>
            <person name="Detter J.C."/>
            <person name="Rohde M."/>
            <person name="Brambilla E."/>
            <person name="Spring S."/>
            <person name="Goker M."/>
            <person name="Sikorski J."/>
            <person name="Woyke T."/>
            <person name="Bristow J."/>
            <person name="Eisen J.A."/>
            <person name="Markowitz V."/>
            <person name="Hugenholtz P."/>
            <person name="Klenk H.P."/>
            <person name="Kyrpides N.C."/>
        </authorList>
    </citation>
    <scope>NUCLEOTIDE SEQUENCE [LARGE SCALE GENOMIC DNA]</scope>
    <source>
        <strain evidence="2">DSM 11293 / JCM 15392 / SEBR 4228</strain>
    </source>
</reference>
<sequence>MLQVHEAFIAHALAYFQRDERIVGLACAGSFITKTMDEFSDIDFVVAVEPDRYEQVMAERFGMVEHLGTLLSAFTGDHVGEPRVLICLYDNPLLHVDVKFVSLDDIAHRVENFSILWERSGRISAKLKEEPAKFPLPDLQWIEERFWVWIHYGATKIGRGEIFETIEFISFLRQSVIGPLILQKEGKQPKGVRKIEYDAPKYLDRLKATVASYDKGSCYSAIKMLIELYKELREVHKFESSRYNTQAEKAAVAYLDDVAKKYR</sequence>
<dbReference type="Gene3D" id="1.20.120.330">
    <property type="entry name" value="Nucleotidyltransferases domain 2"/>
    <property type="match status" value="1"/>
</dbReference>
<evidence type="ECO:0000313" key="2">
    <source>
        <dbReference type="Proteomes" id="UP000002318"/>
    </source>
</evidence>
<name>E1R9X0_SEDSS</name>
<protein>
    <submittedName>
        <fullName evidence="1">DNA polymerase beta domain protein region</fullName>
    </submittedName>
</protein>
<dbReference type="KEGG" id="ssm:Spirs_4215"/>
<dbReference type="HOGENOM" id="CLU_1064611_0_0_12"/>
<dbReference type="OrthoDB" id="7375008at2"/>
<organism evidence="1 2">
    <name type="scientific">Sediminispirochaeta smaragdinae (strain DSM 11293 / JCM 15392 / SEBR 4228)</name>
    <name type="common">Spirochaeta smaragdinae</name>
    <dbReference type="NCBI Taxonomy" id="573413"/>
    <lineage>
        <taxon>Bacteria</taxon>
        <taxon>Pseudomonadati</taxon>
        <taxon>Spirochaetota</taxon>
        <taxon>Spirochaetia</taxon>
        <taxon>Spirochaetales</taxon>
        <taxon>Spirochaetaceae</taxon>
        <taxon>Sediminispirochaeta</taxon>
    </lineage>
</organism>
<evidence type="ECO:0000313" key="1">
    <source>
        <dbReference type="EMBL" id="ADK83289.1"/>
    </source>
</evidence>
<keyword evidence="2" id="KW-1185">Reference proteome</keyword>
<proteinExistence type="predicted"/>
<dbReference type="InterPro" id="IPR043519">
    <property type="entry name" value="NT_sf"/>
</dbReference>
<dbReference type="eggNOG" id="COG1708">
    <property type="taxonomic scope" value="Bacteria"/>
</dbReference>